<dbReference type="Proteomes" id="UP000887116">
    <property type="component" value="Unassembled WGS sequence"/>
</dbReference>
<proteinExistence type="predicted"/>
<evidence type="ECO:0000313" key="2">
    <source>
        <dbReference type="Proteomes" id="UP000887116"/>
    </source>
</evidence>
<sequence length="94" mass="10590">KEKQCLTRTITVKIMIGSKMSSWIFVAFLLSPFILPEIQCDPVAAMLVDNMYGIRGRMNNLRNNVEPQIMGIPDDLLGSMPGYVGTYHSFLTSY</sequence>
<protein>
    <submittedName>
        <fullName evidence="1">Uncharacterized protein</fullName>
    </submittedName>
</protein>
<comment type="caution">
    <text evidence="1">The sequence shown here is derived from an EMBL/GenBank/DDBJ whole genome shotgun (WGS) entry which is preliminary data.</text>
</comment>
<accession>A0A8X6EYN4</accession>
<feature type="non-terminal residue" evidence="1">
    <location>
        <position position="1"/>
    </location>
</feature>
<organism evidence="1 2">
    <name type="scientific">Trichonephila clavata</name>
    <name type="common">Joro spider</name>
    <name type="synonym">Nephila clavata</name>
    <dbReference type="NCBI Taxonomy" id="2740835"/>
    <lineage>
        <taxon>Eukaryota</taxon>
        <taxon>Metazoa</taxon>
        <taxon>Ecdysozoa</taxon>
        <taxon>Arthropoda</taxon>
        <taxon>Chelicerata</taxon>
        <taxon>Arachnida</taxon>
        <taxon>Araneae</taxon>
        <taxon>Araneomorphae</taxon>
        <taxon>Entelegynae</taxon>
        <taxon>Araneoidea</taxon>
        <taxon>Nephilidae</taxon>
        <taxon>Trichonephila</taxon>
    </lineage>
</organism>
<keyword evidence="2" id="KW-1185">Reference proteome</keyword>
<name>A0A8X6EYN4_TRICU</name>
<dbReference type="AlphaFoldDB" id="A0A8X6EYN4"/>
<evidence type="ECO:0000313" key="1">
    <source>
        <dbReference type="EMBL" id="GFQ64987.1"/>
    </source>
</evidence>
<reference evidence="1" key="1">
    <citation type="submission" date="2020-07" db="EMBL/GenBank/DDBJ databases">
        <title>Multicomponent nature underlies the extraordinary mechanical properties of spider dragline silk.</title>
        <authorList>
            <person name="Kono N."/>
            <person name="Nakamura H."/>
            <person name="Mori M."/>
            <person name="Yoshida Y."/>
            <person name="Ohtoshi R."/>
            <person name="Malay A.D."/>
            <person name="Moran D.A.P."/>
            <person name="Tomita M."/>
            <person name="Numata K."/>
            <person name="Arakawa K."/>
        </authorList>
    </citation>
    <scope>NUCLEOTIDE SEQUENCE</scope>
</reference>
<gene>
    <name evidence="1" type="ORF">TNCT_694371</name>
</gene>
<dbReference type="OrthoDB" id="10318324at2759"/>
<dbReference type="EMBL" id="BMAO01020099">
    <property type="protein sequence ID" value="GFQ64987.1"/>
    <property type="molecule type" value="Genomic_DNA"/>
</dbReference>